<dbReference type="Proteomes" id="UP000041254">
    <property type="component" value="Unassembled WGS sequence"/>
</dbReference>
<evidence type="ECO:0000256" key="1">
    <source>
        <dbReference type="SAM" id="MobiDB-lite"/>
    </source>
</evidence>
<dbReference type="GO" id="GO:0000963">
    <property type="term" value="P:mitochondrial RNA processing"/>
    <property type="evidence" value="ECO:0007669"/>
    <property type="project" value="TreeGrafter"/>
</dbReference>
<dbReference type="OrthoDB" id="2019031at2759"/>
<dbReference type="InParanoid" id="A0A0G4EDV8"/>
<keyword evidence="4" id="KW-1185">Reference proteome</keyword>
<dbReference type="GO" id="GO:0044528">
    <property type="term" value="P:regulation of mitochondrial mRNA stability"/>
    <property type="evidence" value="ECO:0007669"/>
    <property type="project" value="TreeGrafter"/>
</dbReference>
<feature type="region of interest" description="Disordered" evidence="1">
    <location>
        <begin position="328"/>
        <end position="364"/>
    </location>
</feature>
<feature type="compositionally biased region" description="Basic and acidic residues" evidence="1">
    <location>
        <begin position="346"/>
        <end position="356"/>
    </location>
</feature>
<reference evidence="3 4" key="1">
    <citation type="submission" date="2014-11" db="EMBL/GenBank/DDBJ databases">
        <authorList>
            <person name="Zhu J."/>
            <person name="Qi W."/>
            <person name="Song R."/>
        </authorList>
    </citation>
    <scope>NUCLEOTIDE SEQUENCE [LARGE SCALE GENOMIC DNA]</scope>
</reference>
<dbReference type="PANTHER" id="PTHR21228:SF40">
    <property type="entry name" value="LD45607P"/>
    <property type="match status" value="1"/>
</dbReference>
<evidence type="ECO:0000259" key="2">
    <source>
        <dbReference type="Pfam" id="PF26188"/>
    </source>
</evidence>
<dbReference type="AlphaFoldDB" id="A0A0G4EDV8"/>
<organism evidence="3 4">
    <name type="scientific">Vitrella brassicaformis (strain CCMP3155)</name>
    <dbReference type="NCBI Taxonomy" id="1169540"/>
    <lineage>
        <taxon>Eukaryota</taxon>
        <taxon>Sar</taxon>
        <taxon>Alveolata</taxon>
        <taxon>Colpodellida</taxon>
        <taxon>Vitrellaceae</taxon>
        <taxon>Vitrella</taxon>
    </lineage>
</organism>
<dbReference type="GO" id="GO:0005759">
    <property type="term" value="C:mitochondrial matrix"/>
    <property type="evidence" value="ECO:0007669"/>
    <property type="project" value="TreeGrafter"/>
</dbReference>
<accession>A0A0G4EDV8</accession>
<dbReference type="GO" id="GO:0003723">
    <property type="term" value="F:RNA binding"/>
    <property type="evidence" value="ECO:0007669"/>
    <property type="project" value="TreeGrafter"/>
</dbReference>
<evidence type="ECO:0000313" key="3">
    <source>
        <dbReference type="EMBL" id="CEL94145.1"/>
    </source>
</evidence>
<proteinExistence type="predicted"/>
<dbReference type="OMA" id="RIVHSCL"/>
<evidence type="ECO:0000313" key="4">
    <source>
        <dbReference type="Proteomes" id="UP000041254"/>
    </source>
</evidence>
<dbReference type="EMBL" id="CDMY01000206">
    <property type="protein sequence ID" value="CEL94145.1"/>
    <property type="molecule type" value="Genomic_DNA"/>
</dbReference>
<sequence>MAVSRASASPPLLRPPAPPAFVRAQRRSLTRRQHALLRQSVDKASLDPSNPLQMGARELCHAAMNASKQGYADMHFWRRLADQGKRLAGSLAPREVSLLLSSLARIAYRDVALIEALATQLMRTLATSKQDEQTATASAQVLANVVDALTRLDVWDRPLFASLHEQLQRHVTAFSDQQLATICLYYAKQNLYRAELFDAISQEIRSNRRTTLDGLAMAHIAHAFAKLQVTDPQLYEAFAENIQSEHRQIELTCQALCLLLGAFARMNIADASVFGPLGHLAVEWRAYFSCMEIALLMHAYAKARFRHDEMMDSFADVIVAKETAEGSAGAPRNDAAKPWAAPPRYSSDRLLNDKTRPSGSEMGRVNDRWSASDLAHISAAYSKLDVIPPHLFGFISSRIQTMVKMNASVNSSDIAELLMAFTRAGRADIMLLACLAQLIPRRIDDFRPHELRTVRRAFDEAGFQSDIVEVYCAE</sequence>
<dbReference type="GO" id="GO:0035770">
    <property type="term" value="C:ribonucleoprotein granule"/>
    <property type="evidence" value="ECO:0007669"/>
    <property type="project" value="TreeGrafter"/>
</dbReference>
<feature type="domain" description="RNA-editing substrate-binding complex 6 protein" evidence="2">
    <location>
        <begin position="138"/>
        <end position="318"/>
    </location>
</feature>
<dbReference type="PhylomeDB" id="A0A0G4EDV8"/>
<dbReference type="PANTHER" id="PTHR21228">
    <property type="entry name" value="FAST LEU-RICH DOMAIN-CONTAINING"/>
    <property type="match status" value="1"/>
</dbReference>
<gene>
    <name evidence="3" type="ORF">Vbra_11508</name>
</gene>
<dbReference type="VEuPathDB" id="CryptoDB:Vbra_11508"/>
<name>A0A0G4EDV8_VITBC</name>
<dbReference type="Pfam" id="PF26188">
    <property type="entry name" value="RESC6"/>
    <property type="match status" value="1"/>
</dbReference>
<dbReference type="InterPro" id="IPR050870">
    <property type="entry name" value="FAST_kinase"/>
</dbReference>
<protein>
    <recommendedName>
        <fullName evidence="2">RNA-editing substrate-binding complex 6 protein domain-containing protein</fullName>
    </recommendedName>
</protein>
<dbReference type="InterPro" id="IPR058917">
    <property type="entry name" value="RESC6_dom"/>
</dbReference>